<dbReference type="Proteomes" id="UP001175228">
    <property type="component" value="Unassembled WGS sequence"/>
</dbReference>
<comment type="caution">
    <text evidence="2">The sequence shown here is derived from an EMBL/GenBank/DDBJ whole genome shotgun (WGS) entry which is preliminary data.</text>
</comment>
<feature type="region of interest" description="Disordered" evidence="1">
    <location>
        <begin position="101"/>
        <end position="128"/>
    </location>
</feature>
<name>A0AA39P7Q7_9AGAR</name>
<feature type="compositionally biased region" description="Polar residues" evidence="1">
    <location>
        <begin position="30"/>
        <end position="43"/>
    </location>
</feature>
<dbReference type="EMBL" id="JAUEPU010000094">
    <property type="protein sequence ID" value="KAK0478654.1"/>
    <property type="molecule type" value="Genomic_DNA"/>
</dbReference>
<protein>
    <submittedName>
        <fullName evidence="2">Uncharacterized protein</fullName>
    </submittedName>
</protein>
<sequence length="246" mass="26192">MDDEASKASQASKDPSGSEEDNRSEYDAASDNSVIIHSSYSQRSKVRTAKGSYVAELLLSGNVNDVVEPDSISNNPTLALQSAQREQSPSVYLEDLESMAPMPRSKGRSTVKGGSSAACRKTGKGKKVDLSDNTHLDIDMSVDAATSTLVKTMGLSSAKPRGEPVPDRHIDVADLHADTAPVAPVDMLSHPAVVHTCNFAKYGVKPKYQYAWSTGGHSPLNGACRTPPVYGTLGAVTAWRTTIRTN</sequence>
<evidence type="ECO:0000313" key="3">
    <source>
        <dbReference type="Proteomes" id="UP001175228"/>
    </source>
</evidence>
<feature type="region of interest" description="Disordered" evidence="1">
    <location>
        <begin position="1"/>
        <end position="46"/>
    </location>
</feature>
<reference evidence="2" key="1">
    <citation type="submission" date="2023-06" db="EMBL/GenBank/DDBJ databases">
        <authorList>
            <consortium name="Lawrence Berkeley National Laboratory"/>
            <person name="Ahrendt S."/>
            <person name="Sahu N."/>
            <person name="Indic B."/>
            <person name="Wong-Bajracharya J."/>
            <person name="Merenyi Z."/>
            <person name="Ke H.-M."/>
            <person name="Monk M."/>
            <person name="Kocsube S."/>
            <person name="Drula E."/>
            <person name="Lipzen A."/>
            <person name="Balint B."/>
            <person name="Henrissat B."/>
            <person name="Andreopoulos B."/>
            <person name="Martin F.M."/>
            <person name="Harder C.B."/>
            <person name="Rigling D."/>
            <person name="Ford K.L."/>
            <person name="Foster G.D."/>
            <person name="Pangilinan J."/>
            <person name="Papanicolaou A."/>
            <person name="Barry K."/>
            <person name="LaButti K."/>
            <person name="Viragh M."/>
            <person name="Koriabine M."/>
            <person name="Yan M."/>
            <person name="Riley R."/>
            <person name="Champramary S."/>
            <person name="Plett K.L."/>
            <person name="Tsai I.J."/>
            <person name="Slot J."/>
            <person name="Sipos G."/>
            <person name="Plett J."/>
            <person name="Nagy L.G."/>
            <person name="Grigoriev I.V."/>
        </authorList>
    </citation>
    <scope>NUCLEOTIDE SEQUENCE</scope>
    <source>
        <strain evidence="2">HWK02</strain>
    </source>
</reference>
<keyword evidence="3" id="KW-1185">Reference proteome</keyword>
<evidence type="ECO:0000313" key="2">
    <source>
        <dbReference type="EMBL" id="KAK0478654.1"/>
    </source>
</evidence>
<accession>A0AA39P7Q7</accession>
<proteinExistence type="predicted"/>
<gene>
    <name evidence="2" type="ORF">EDD18DRAFT_1364598</name>
</gene>
<dbReference type="AlphaFoldDB" id="A0AA39P7Q7"/>
<organism evidence="2 3">
    <name type="scientific">Armillaria luteobubalina</name>
    <dbReference type="NCBI Taxonomy" id="153913"/>
    <lineage>
        <taxon>Eukaryota</taxon>
        <taxon>Fungi</taxon>
        <taxon>Dikarya</taxon>
        <taxon>Basidiomycota</taxon>
        <taxon>Agaricomycotina</taxon>
        <taxon>Agaricomycetes</taxon>
        <taxon>Agaricomycetidae</taxon>
        <taxon>Agaricales</taxon>
        <taxon>Marasmiineae</taxon>
        <taxon>Physalacriaceae</taxon>
        <taxon>Armillaria</taxon>
    </lineage>
</organism>
<evidence type="ECO:0000256" key="1">
    <source>
        <dbReference type="SAM" id="MobiDB-lite"/>
    </source>
</evidence>